<organism evidence="1 2">
    <name type="scientific">Datura stramonium</name>
    <name type="common">Jimsonweed</name>
    <name type="synonym">Common thornapple</name>
    <dbReference type="NCBI Taxonomy" id="4076"/>
    <lineage>
        <taxon>Eukaryota</taxon>
        <taxon>Viridiplantae</taxon>
        <taxon>Streptophyta</taxon>
        <taxon>Embryophyta</taxon>
        <taxon>Tracheophyta</taxon>
        <taxon>Spermatophyta</taxon>
        <taxon>Magnoliopsida</taxon>
        <taxon>eudicotyledons</taxon>
        <taxon>Gunneridae</taxon>
        <taxon>Pentapetalae</taxon>
        <taxon>asterids</taxon>
        <taxon>lamiids</taxon>
        <taxon>Solanales</taxon>
        <taxon>Solanaceae</taxon>
        <taxon>Solanoideae</taxon>
        <taxon>Datureae</taxon>
        <taxon>Datura</taxon>
    </lineage>
</organism>
<gene>
    <name evidence="1" type="ORF">HAX54_010408</name>
</gene>
<reference evidence="1 2" key="1">
    <citation type="journal article" date="2021" name="BMC Genomics">
        <title>Datura genome reveals duplications of psychoactive alkaloid biosynthetic genes and high mutation rate following tissue culture.</title>
        <authorList>
            <person name="Rajewski A."/>
            <person name="Carter-House D."/>
            <person name="Stajich J."/>
            <person name="Litt A."/>
        </authorList>
    </citation>
    <scope>NUCLEOTIDE SEQUENCE [LARGE SCALE GENOMIC DNA]</scope>
    <source>
        <strain evidence="1">AR-01</strain>
    </source>
</reference>
<name>A0ABS8WVY1_DATST</name>
<sequence>MDSALSLAGWKLHLLMNAGLVLKVYPSEATSAFGEKLNEISGLLSDDLDDDDYNPKSPDVEKNKLKDESSFGEYDFYSA</sequence>
<evidence type="ECO:0000313" key="1">
    <source>
        <dbReference type="EMBL" id="MCE3217107.1"/>
    </source>
</evidence>
<dbReference type="EMBL" id="JACEIK010015743">
    <property type="protein sequence ID" value="MCE3217107.1"/>
    <property type="molecule type" value="Genomic_DNA"/>
</dbReference>
<comment type="caution">
    <text evidence="1">The sequence shown here is derived from an EMBL/GenBank/DDBJ whole genome shotgun (WGS) entry which is preliminary data.</text>
</comment>
<dbReference type="Proteomes" id="UP000823775">
    <property type="component" value="Unassembled WGS sequence"/>
</dbReference>
<proteinExistence type="predicted"/>
<protein>
    <submittedName>
        <fullName evidence="1">Uncharacterized protein</fullName>
    </submittedName>
</protein>
<evidence type="ECO:0000313" key="2">
    <source>
        <dbReference type="Proteomes" id="UP000823775"/>
    </source>
</evidence>
<accession>A0ABS8WVY1</accession>
<keyword evidence="2" id="KW-1185">Reference proteome</keyword>